<dbReference type="AlphaFoldDB" id="A0A5B7I7K3"/>
<evidence type="ECO:0000313" key="2">
    <source>
        <dbReference type="Proteomes" id="UP000324222"/>
    </source>
</evidence>
<gene>
    <name evidence="1" type="ORF">E2C01_071282</name>
</gene>
<evidence type="ECO:0000313" key="1">
    <source>
        <dbReference type="EMBL" id="MPC76848.1"/>
    </source>
</evidence>
<protein>
    <submittedName>
        <fullName evidence="1">Uncharacterized protein</fullName>
    </submittedName>
</protein>
<keyword evidence="2" id="KW-1185">Reference proteome</keyword>
<dbReference type="Proteomes" id="UP000324222">
    <property type="component" value="Unassembled WGS sequence"/>
</dbReference>
<comment type="caution">
    <text evidence="1">The sequence shown here is derived from an EMBL/GenBank/DDBJ whole genome shotgun (WGS) entry which is preliminary data.</text>
</comment>
<proteinExistence type="predicted"/>
<dbReference type="EMBL" id="VSRR010044371">
    <property type="protein sequence ID" value="MPC76848.1"/>
    <property type="molecule type" value="Genomic_DNA"/>
</dbReference>
<name>A0A5B7I7K3_PORTR</name>
<reference evidence="1 2" key="1">
    <citation type="submission" date="2019-05" db="EMBL/GenBank/DDBJ databases">
        <title>Another draft genome of Portunus trituberculatus and its Hox gene families provides insights of decapod evolution.</title>
        <authorList>
            <person name="Jeong J.-H."/>
            <person name="Song I."/>
            <person name="Kim S."/>
            <person name="Choi T."/>
            <person name="Kim D."/>
            <person name="Ryu S."/>
            <person name="Kim W."/>
        </authorList>
    </citation>
    <scope>NUCLEOTIDE SEQUENCE [LARGE SCALE GENOMIC DNA]</scope>
    <source>
        <tissue evidence="1">Muscle</tissue>
    </source>
</reference>
<organism evidence="1 2">
    <name type="scientific">Portunus trituberculatus</name>
    <name type="common">Swimming crab</name>
    <name type="synonym">Neptunus trituberculatus</name>
    <dbReference type="NCBI Taxonomy" id="210409"/>
    <lineage>
        <taxon>Eukaryota</taxon>
        <taxon>Metazoa</taxon>
        <taxon>Ecdysozoa</taxon>
        <taxon>Arthropoda</taxon>
        <taxon>Crustacea</taxon>
        <taxon>Multicrustacea</taxon>
        <taxon>Malacostraca</taxon>
        <taxon>Eumalacostraca</taxon>
        <taxon>Eucarida</taxon>
        <taxon>Decapoda</taxon>
        <taxon>Pleocyemata</taxon>
        <taxon>Brachyura</taxon>
        <taxon>Eubrachyura</taxon>
        <taxon>Portunoidea</taxon>
        <taxon>Portunidae</taxon>
        <taxon>Portuninae</taxon>
        <taxon>Portunus</taxon>
    </lineage>
</organism>
<sequence length="48" mass="5623">MKKTTIPPEYPQLTKLHRYRYISQVRRGEARLGKVRLLVAQGKGKKEV</sequence>
<accession>A0A5B7I7K3</accession>